<dbReference type="InterPro" id="IPR001841">
    <property type="entry name" value="Znf_RING"/>
</dbReference>
<keyword evidence="1 3" id="KW-0863">Zinc-finger</keyword>
<dbReference type="GO" id="GO:0016567">
    <property type="term" value="P:protein ubiquitination"/>
    <property type="evidence" value="ECO:0007669"/>
    <property type="project" value="TreeGrafter"/>
</dbReference>
<feature type="domain" description="RING-type" evidence="4">
    <location>
        <begin position="3"/>
        <end position="43"/>
    </location>
</feature>
<evidence type="ECO:0000256" key="3">
    <source>
        <dbReference type="PROSITE-ProRule" id="PRU00175"/>
    </source>
</evidence>
<protein>
    <submittedName>
        <fullName evidence="6">Uncharacterized protein LOC127749270</fullName>
    </submittedName>
</protein>
<dbReference type="GO" id="GO:0008270">
    <property type="term" value="F:zinc ion binding"/>
    <property type="evidence" value="ECO:0007669"/>
    <property type="project" value="UniProtKB-KW"/>
</dbReference>
<dbReference type="PANTHER" id="PTHR22791:SF6">
    <property type="entry name" value="RING-TYPE DOMAIN-CONTAINING PROTEIN"/>
    <property type="match status" value="1"/>
</dbReference>
<reference evidence="6" key="1">
    <citation type="submission" date="2025-08" db="UniProtKB">
        <authorList>
            <consortium name="RefSeq"/>
        </authorList>
    </citation>
    <scope>IDENTIFICATION</scope>
    <source>
        <tissue evidence="6">Whole organism</tissue>
    </source>
</reference>
<name>A0A9C6TUJ5_FRAOC</name>
<proteinExistence type="predicted"/>
<evidence type="ECO:0000256" key="1">
    <source>
        <dbReference type="ARBA" id="ARBA00022771"/>
    </source>
</evidence>
<dbReference type="PANTHER" id="PTHR22791">
    <property type="entry name" value="RING-TYPE DOMAIN-CONTAINING PROTEIN"/>
    <property type="match status" value="1"/>
</dbReference>
<dbReference type="Pfam" id="PF14634">
    <property type="entry name" value="zf-RING_5"/>
    <property type="match status" value="1"/>
</dbReference>
<organism evidence="5 6">
    <name type="scientific">Frankliniella occidentalis</name>
    <name type="common">Western flower thrips</name>
    <name type="synonym">Euthrips occidentalis</name>
    <dbReference type="NCBI Taxonomy" id="133901"/>
    <lineage>
        <taxon>Eukaryota</taxon>
        <taxon>Metazoa</taxon>
        <taxon>Ecdysozoa</taxon>
        <taxon>Arthropoda</taxon>
        <taxon>Hexapoda</taxon>
        <taxon>Insecta</taxon>
        <taxon>Pterygota</taxon>
        <taxon>Neoptera</taxon>
        <taxon>Paraneoptera</taxon>
        <taxon>Thysanoptera</taxon>
        <taxon>Terebrantia</taxon>
        <taxon>Thripoidea</taxon>
        <taxon>Thripidae</taxon>
        <taxon>Frankliniella</taxon>
    </lineage>
</organism>
<dbReference type="AlphaFoldDB" id="A0A9C6TUJ5"/>
<dbReference type="InterPro" id="IPR013083">
    <property type="entry name" value="Znf_RING/FYVE/PHD"/>
</dbReference>
<keyword evidence="1 3" id="KW-0479">Metal-binding</keyword>
<evidence type="ECO:0000313" key="5">
    <source>
        <dbReference type="Proteomes" id="UP000504606"/>
    </source>
</evidence>
<dbReference type="RefSeq" id="XP_052122681.1">
    <property type="nucleotide sequence ID" value="XM_052266721.1"/>
</dbReference>
<dbReference type="KEGG" id="foc:127749270"/>
<sequence>MDCDICLEDFNREERVAKLVPCGHTACLLCLQRSDRRQCPTCRRVFDVSPDALPNNFQLLRQLERPDSPSGTKLSLPGWKDLHFGI</sequence>
<evidence type="ECO:0000313" key="6">
    <source>
        <dbReference type="RefSeq" id="XP_052122681.1"/>
    </source>
</evidence>
<evidence type="ECO:0000256" key="2">
    <source>
        <dbReference type="ARBA" id="ARBA00022833"/>
    </source>
</evidence>
<dbReference type="SUPFAM" id="SSF57850">
    <property type="entry name" value="RING/U-box"/>
    <property type="match status" value="1"/>
</dbReference>
<dbReference type="Proteomes" id="UP000504606">
    <property type="component" value="Unplaced"/>
</dbReference>
<dbReference type="PROSITE" id="PS50089">
    <property type="entry name" value="ZF_RING_2"/>
    <property type="match status" value="1"/>
</dbReference>
<dbReference type="SMART" id="SM00184">
    <property type="entry name" value="RING"/>
    <property type="match status" value="1"/>
</dbReference>
<dbReference type="Gene3D" id="3.30.40.10">
    <property type="entry name" value="Zinc/RING finger domain, C3HC4 (zinc finger)"/>
    <property type="match status" value="1"/>
</dbReference>
<keyword evidence="5" id="KW-1185">Reference proteome</keyword>
<gene>
    <name evidence="6" type="primary">LOC127749270</name>
</gene>
<dbReference type="InterPro" id="IPR051435">
    <property type="entry name" value="RING_finger_E3_ubiq-ligases"/>
</dbReference>
<evidence type="ECO:0000259" key="4">
    <source>
        <dbReference type="PROSITE" id="PS50089"/>
    </source>
</evidence>
<dbReference type="GO" id="GO:0061630">
    <property type="term" value="F:ubiquitin protein ligase activity"/>
    <property type="evidence" value="ECO:0007669"/>
    <property type="project" value="TreeGrafter"/>
</dbReference>
<accession>A0A9C6TUJ5</accession>
<keyword evidence="2" id="KW-0862">Zinc</keyword>
<dbReference type="GeneID" id="127749270"/>